<dbReference type="Proteomes" id="UP001500620">
    <property type="component" value="Unassembled WGS sequence"/>
</dbReference>
<reference evidence="2" key="1">
    <citation type="journal article" date="2019" name="Int. J. Syst. Evol. Microbiol.">
        <title>The Global Catalogue of Microorganisms (GCM) 10K type strain sequencing project: providing services to taxonomists for standard genome sequencing and annotation.</title>
        <authorList>
            <consortium name="The Broad Institute Genomics Platform"/>
            <consortium name="The Broad Institute Genome Sequencing Center for Infectious Disease"/>
            <person name="Wu L."/>
            <person name="Ma J."/>
        </authorList>
    </citation>
    <scope>NUCLEOTIDE SEQUENCE [LARGE SCALE GENOMIC DNA]</scope>
    <source>
        <strain evidence="2">JCM 17441</strain>
    </source>
</reference>
<keyword evidence="2" id="KW-1185">Reference proteome</keyword>
<accession>A0ABP8DDE1</accession>
<dbReference type="EMBL" id="BAABAT010000015">
    <property type="protein sequence ID" value="GAA4253154.1"/>
    <property type="molecule type" value="Genomic_DNA"/>
</dbReference>
<name>A0ABP8DDE1_9ACTN</name>
<proteinExistence type="predicted"/>
<evidence type="ECO:0000313" key="2">
    <source>
        <dbReference type="Proteomes" id="UP001500620"/>
    </source>
</evidence>
<protein>
    <submittedName>
        <fullName evidence="1">Uncharacterized protein</fullName>
    </submittedName>
</protein>
<sequence length="185" mass="21235">MLDMNVKIVDQVQGELREAAWTLYSEAFADLNALAVQRHLMYRHEFDDVMGDARIAKYLCLDTDDTVRGLSIYTNELDAVPLISPAYFERRWPAHYAEGRIWYCGFVATQADSRAATAFGELVTQMYLTAAAQNGLIALDFCNRTDEVRHMARVVRLMLHRLSGDVKAQRIDEQQYWLYEFPTAA</sequence>
<organism evidence="1 2">
    <name type="scientific">Dactylosporangium darangshiense</name>
    <dbReference type="NCBI Taxonomy" id="579108"/>
    <lineage>
        <taxon>Bacteria</taxon>
        <taxon>Bacillati</taxon>
        <taxon>Actinomycetota</taxon>
        <taxon>Actinomycetes</taxon>
        <taxon>Micromonosporales</taxon>
        <taxon>Micromonosporaceae</taxon>
        <taxon>Dactylosporangium</taxon>
    </lineage>
</organism>
<comment type="caution">
    <text evidence="1">The sequence shown here is derived from an EMBL/GenBank/DDBJ whole genome shotgun (WGS) entry which is preliminary data.</text>
</comment>
<gene>
    <name evidence="1" type="ORF">GCM10022255_052880</name>
</gene>
<evidence type="ECO:0000313" key="1">
    <source>
        <dbReference type="EMBL" id="GAA4253154.1"/>
    </source>
</evidence>